<reference evidence="2" key="1">
    <citation type="journal article" date="2019" name="Int. J. Syst. Evol. Microbiol.">
        <title>The Global Catalogue of Microorganisms (GCM) 10K type strain sequencing project: providing services to taxonomists for standard genome sequencing and annotation.</title>
        <authorList>
            <consortium name="The Broad Institute Genomics Platform"/>
            <consortium name="The Broad Institute Genome Sequencing Center for Infectious Disease"/>
            <person name="Wu L."/>
            <person name="Ma J."/>
        </authorList>
    </citation>
    <scope>NUCLEOTIDE SEQUENCE [LARGE SCALE GENOMIC DNA]</scope>
    <source>
        <strain evidence="2">JCM 1490</strain>
    </source>
</reference>
<organism evidence="1 2">
    <name type="scientific">Georgenia alba</name>
    <dbReference type="NCBI Taxonomy" id="2233858"/>
    <lineage>
        <taxon>Bacteria</taxon>
        <taxon>Bacillati</taxon>
        <taxon>Actinomycetota</taxon>
        <taxon>Actinomycetes</taxon>
        <taxon>Micrococcales</taxon>
        <taxon>Bogoriellaceae</taxon>
        <taxon>Georgenia</taxon>
    </lineage>
</organism>
<gene>
    <name evidence="1" type="ORF">ACFQQL_07925</name>
</gene>
<dbReference type="EMBL" id="JBHTCQ010000001">
    <property type="protein sequence ID" value="MFC7405035.1"/>
    <property type="molecule type" value="Genomic_DNA"/>
</dbReference>
<protein>
    <submittedName>
        <fullName evidence="1">DUF6716 putative glycosyltransferase</fullName>
    </submittedName>
</protein>
<evidence type="ECO:0000313" key="1">
    <source>
        <dbReference type="EMBL" id="MFC7405035.1"/>
    </source>
</evidence>
<dbReference type="Pfam" id="PF20471">
    <property type="entry name" value="DUF6716"/>
    <property type="match status" value="1"/>
</dbReference>
<dbReference type="InterPro" id="IPR046561">
    <property type="entry name" value="DUF6716"/>
</dbReference>
<proteinExistence type="predicted"/>
<evidence type="ECO:0000313" key="2">
    <source>
        <dbReference type="Proteomes" id="UP001596455"/>
    </source>
</evidence>
<dbReference type="Proteomes" id="UP001596455">
    <property type="component" value="Unassembled WGS sequence"/>
</dbReference>
<keyword evidence="2" id="KW-1185">Reference proteome</keyword>
<name>A0ABW2Q698_9MICO</name>
<accession>A0ABW2Q698</accession>
<dbReference type="SUPFAM" id="SSF53756">
    <property type="entry name" value="UDP-Glycosyltransferase/glycogen phosphorylase"/>
    <property type="match status" value="1"/>
</dbReference>
<sequence length="390" mass="41446">MVSVLAVVDSDSYLKWACTTLDRLPEGAGLTRSVAVVRSPLMPSADQVAAAVAGTAIGTPEPVGVAGLGRLLARRRPDVVLVAATGPVAEMIARVAVRSGPAPRPALVSGLPGIALPASATAVRYRRWTDAFVVHSRTEAVAYRDLFDAHGPGPRIVLTRLPFLADPTDDPGPVRRVVFAPQSLVPSDRADRVRVLDGLARVAAAGYEVLVKLRARAGERQTHNEAYPYDALWSDEHRDLGHPADAVTFVDGPMGEWLRPGTALVTVSSTAALESMALGLPTVLLDDFGVSETLLNEPFAGSGCLATLADVPELLARGGRRPDPGWLELNYLHGTPSELPAAIQDLAADRTAGRLEPREVAPVSWVRLLRTVARSAIPVDLARRFARRPA</sequence>
<dbReference type="RefSeq" id="WP_382392993.1">
    <property type="nucleotide sequence ID" value="NZ_JBHTCQ010000001.1"/>
</dbReference>
<comment type="caution">
    <text evidence="1">The sequence shown here is derived from an EMBL/GenBank/DDBJ whole genome shotgun (WGS) entry which is preliminary data.</text>
</comment>